<dbReference type="AlphaFoldDB" id="A0A1B6GEK7"/>
<dbReference type="EMBL" id="GECZ01008887">
    <property type="protein sequence ID" value="JAS60882.1"/>
    <property type="molecule type" value="Transcribed_RNA"/>
</dbReference>
<sequence>GNDKNNLEFTGNTDTILGSSTQFVYQSMSAENASLQTDSNSIEGMKGLTENLLHIFGSNNNFNNFMKCNYTPLPRSSVCTPPYTLNKPTKINKTPTQKVLPKLKKKKKSSSNVTKILPVRKCVSAYTKPFRRLIEGVTLTETEETAEKTNKNLKPESEQHGVTKNQKRQRKQRNKHETNETIDKHQKSSVYPTEFKKQVNVNEVKVRESLVEIEEVRATLGNRMYRWLAGLEHMSREEAFQMHSEVQCYIKKIEVMANKQGKKRGAKKTDSDVDRKKIEKYLKCLNDWSRIIDNAIADFDNILIEQQKSSENCDDSDLVNKTNVEIKELRPVLKNGGHSRESTESNSKHISFSDEVEYHYLTYNTQSSGKSSHENNDYEENFCPTQSNTDKSASDSKD</sequence>
<feature type="compositionally biased region" description="Basic and acidic residues" evidence="1">
    <location>
        <begin position="175"/>
        <end position="186"/>
    </location>
</feature>
<proteinExistence type="predicted"/>
<feature type="region of interest" description="Disordered" evidence="1">
    <location>
        <begin position="331"/>
        <end position="350"/>
    </location>
</feature>
<protein>
    <submittedName>
        <fullName evidence="2">Uncharacterized protein</fullName>
    </submittedName>
</protein>
<feature type="region of interest" description="Disordered" evidence="1">
    <location>
        <begin position="365"/>
        <end position="398"/>
    </location>
</feature>
<feature type="compositionally biased region" description="Basic and acidic residues" evidence="1">
    <location>
        <begin position="338"/>
        <end position="347"/>
    </location>
</feature>
<organism evidence="2">
    <name type="scientific">Cuerna arida</name>
    <dbReference type="NCBI Taxonomy" id="1464854"/>
    <lineage>
        <taxon>Eukaryota</taxon>
        <taxon>Metazoa</taxon>
        <taxon>Ecdysozoa</taxon>
        <taxon>Arthropoda</taxon>
        <taxon>Hexapoda</taxon>
        <taxon>Insecta</taxon>
        <taxon>Pterygota</taxon>
        <taxon>Neoptera</taxon>
        <taxon>Paraneoptera</taxon>
        <taxon>Hemiptera</taxon>
        <taxon>Auchenorrhyncha</taxon>
        <taxon>Membracoidea</taxon>
        <taxon>Cicadellidae</taxon>
        <taxon>Cicadellinae</taxon>
        <taxon>Proconiini</taxon>
        <taxon>Cuerna</taxon>
    </lineage>
</organism>
<evidence type="ECO:0000313" key="2">
    <source>
        <dbReference type="EMBL" id="JAS60882.1"/>
    </source>
</evidence>
<feature type="non-terminal residue" evidence="2">
    <location>
        <position position="398"/>
    </location>
</feature>
<reference evidence="2" key="1">
    <citation type="submission" date="2015-11" db="EMBL/GenBank/DDBJ databases">
        <title>De novo transcriptome assembly of four potential Pierce s Disease insect vectors from Arizona vineyards.</title>
        <authorList>
            <person name="Tassone E.E."/>
        </authorList>
    </citation>
    <scope>NUCLEOTIDE SEQUENCE</scope>
</reference>
<feature type="compositionally biased region" description="Basic and acidic residues" evidence="1">
    <location>
        <begin position="145"/>
        <end position="161"/>
    </location>
</feature>
<gene>
    <name evidence="2" type="ORF">g.11579</name>
</gene>
<evidence type="ECO:0000256" key="1">
    <source>
        <dbReference type="SAM" id="MobiDB-lite"/>
    </source>
</evidence>
<accession>A0A1B6GEK7</accession>
<name>A0A1B6GEK7_9HEMI</name>
<feature type="compositionally biased region" description="Basic residues" evidence="1">
    <location>
        <begin position="165"/>
        <end position="174"/>
    </location>
</feature>
<feature type="region of interest" description="Disordered" evidence="1">
    <location>
        <begin position="142"/>
        <end position="191"/>
    </location>
</feature>
<feature type="non-terminal residue" evidence="2">
    <location>
        <position position="1"/>
    </location>
</feature>